<dbReference type="Proteomes" id="UP001174196">
    <property type="component" value="Unassembled WGS sequence"/>
</dbReference>
<comment type="caution">
    <text evidence="1">The sequence shown here is derived from an EMBL/GenBank/DDBJ whole genome shotgun (WGS) entry which is preliminary data.</text>
</comment>
<dbReference type="RefSeq" id="WP_301237213.1">
    <property type="nucleotide sequence ID" value="NZ_JANRHH010000005.1"/>
</dbReference>
<protein>
    <submittedName>
        <fullName evidence="1">Uncharacterized protein</fullName>
    </submittedName>
</protein>
<accession>A0ABT8IIB9</accession>
<name>A0ABT8IIB9_9BACL</name>
<reference evidence="1" key="1">
    <citation type="submission" date="2022-08" db="EMBL/GenBank/DDBJ databases">
        <title>Polycladomyces zharkentsis sp. nov., a novel thermophilic CMC and starch-degrading bacterium isolated from a geothermal spring in Kazakhstan.</title>
        <authorList>
            <person name="Mashzhan A."/>
            <person name="Kistaubaeva A."/>
            <person name="Javier-Lopez R."/>
            <person name="Birkeland N.-K."/>
        </authorList>
    </citation>
    <scope>NUCLEOTIDE SEQUENCE</scope>
    <source>
        <strain evidence="1">KSR 13</strain>
    </source>
</reference>
<organism evidence="1 2">
    <name type="scientific">Polycladomyces subterraneus</name>
    <dbReference type="NCBI Taxonomy" id="1016997"/>
    <lineage>
        <taxon>Bacteria</taxon>
        <taxon>Bacillati</taxon>
        <taxon>Bacillota</taxon>
        <taxon>Bacilli</taxon>
        <taxon>Bacillales</taxon>
        <taxon>Thermoactinomycetaceae</taxon>
        <taxon>Polycladomyces</taxon>
    </lineage>
</organism>
<sequence>RPLEHEAAEPITYFARVGMNRFGSTIGWGKRSAHVSQGKSLLPLWAQDPKDFNNRYSYPLVFYRYNSTLTL</sequence>
<evidence type="ECO:0000313" key="2">
    <source>
        <dbReference type="Proteomes" id="UP001174196"/>
    </source>
</evidence>
<gene>
    <name evidence="1" type="ORF">NWF35_00805</name>
</gene>
<evidence type="ECO:0000313" key="1">
    <source>
        <dbReference type="EMBL" id="MDN4592474.1"/>
    </source>
</evidence>
<feature type="non-terminal residue" evidence="1">
    <location>
        <position position="1"/>
    </location>
</feature>
<dbReference type="EMBL" id="JANRHH010000005">
    <property type="protein sequence ID" value="MDN4592474.1"/>
    <property type="molecule type" value="Genomic_DNA"/>
</dbReference>
<keyword evidence="2" id="KW-1185">Reference proteome</keyword>
<proteinExistence type="predicted"/>